<keyword evidence="1" id="KW-1133">Transmembrane helix</keyword>
<evidence type="ECO:0000256" key="1">
    <source>
        <dbReference type="SAM" id="Phobius"/>
    </source>
</evidence>
<proteinExistence type="predicted"/>
<protein>
    <recommendedName>
        <fullName evidence="4">Sporulation protein YunB</fullName>
    </recommendedName>
</protein>
<keyword evidence="3" id="KW-1185">Reference proteome</keyword>
<reference evidence="2 3" key="2">
    <citation type="journal article" date="2016" name="Int. J. Syst. Evol. Microbiol.">
        <title>Bacillus gobiensis sp. nov., isolated from a soil sample.</title>
        <authorList>
            <person name="Liu B."/>
            <person name="Liu G.H."/>
            <person name="Cetin S."/>
            <person name="Schumann P."/>
            <person name="Pan Z.Z."/>
            <person name="Chen Q.Q."/>
        </authorList>
    </citation>
    <scope>NUCLEOTIDE SEQUENCE [LARGE SCALE GENOMIC DNA]</scope>
    <source>
        <strain evidence="2 3">FJAT-4402</strain>
    </source>
</reference>
<keyword evidence="1" id="KW-0812">Transmembrane</keyword>
<dbReference type="Pfam" id="PF09560">
    <property type="entry name" value="Spore_YunB"/>
    <property type="match status" value="1"/>
</dbReference>
<sequence>MRRKGPVPFKIVFIYSLILLLFFNICTFVIVDRIIEPMLMKVAKIEVKSIATDAINGAIEKNREKIDINKLIVRHSQGDGKNSPISFNPSVYQEFLTGLTKDIHEEIGKKTNHFSEANDDEKELKVYYIPLGAATGNTIFANTGPKIPIEMMLAGTVESQLKTNTKSEGINNVWLEILVELNVDIQVIIPSLTSEEPMKTTVKIGDYFFPGEVPEYYSGNGSGNSPVISYPSNDESNQ</sequence>
<dbReference type="STRING" id="1441095.AM592_13390"/>
<dbReference type="NCBIfam" id="TIGR02832">
    <property type="entry name" value="spo_yunB"/>
    <property type="match status" value="1"/>
</dbReference>
<accession>A0A0M4GAD2</accession>
<evidence type="ECO:0000313" key="3">
    <source>
        <dbReference type="Proteomes" id="UP000067625"/>
    </source>
</evidence>
<evidence type="ECO:0000313" key="2">
    <source>
        <dbReference type="EMBL" id="ALC82465.1"/>
    </source>
</evidence>
<evidence type="ECO:0008006" key="4">
    <source>
        <dbReference type="Google" id="ProtNLM"/>
    </source>
</evidence>
<dbReference type="Proteomes" id="UP000067625">
    <property type="component" value="Chromosome"/>
</dbReference>
<organism evidence="2 3">
    <name type="scientific">Bacillus gobiensis</name>
    <dbReference type="NCBI Taxonomy" id="1441095"/>
    <lineage>
        <taxon>Bacteria</taxon>
        <taxon>Bacillati</taxon>
        <taxon>Bacillota</taxon>
        <taxon>Bacilli</taxon>
        <taxon>Bacillales</taxon>
        <taxon>Bacillaceae</taxon>
        <taxon>Bacillus</taxon>
    </lineage>
</organism>
<reference evidence="3" key="1">
    <citation type="submission" date="2015-08" db="EMBL/GenBank/DDBJ databases">
        <title>Genome sequencing project for genomic taxonomy and phylogenomics of Bacillus-like bacteria.</title>
        <authorList>
            <person name="Liu B."/>
            <person name="Wang J."/>
            <person name="Zhu Y."/>
            <person name="Liu G."/>
            <person name="Chen Q."/>
            <person name="Chen Z."/>
            <person name="Lan J."/>
            <person name="Che J."/>
            <person name="Ge C."/>
            <person name="Shi H."/>
            <person name="Pan Z."/>
            <person name="Liu X."/>
        </authorList>
    </citation>
    <scope>NUCLEOTIDE SEQUENCE [LARGE SCALE GENOMIC DNA]</scope>
    <source>
        <strain evidence="3">FJAT-4402</strain>
    </source>
</reference>
<dbReference type="AlphaFoldDB" id="A0A0M4GAD2"/>
<dbReference type="RefSeq" id="WP_053604256.1">
    <property type="nucleotide sequence ID" value="NZ_CP012600.1"/>
</dbReference>
<dbReference type="PATRIC" id="fig|1441095.3.peg.2937"/>
<dbReference type="EMBL" id="CP012600">
    <property type="protein sequence ID" value="ALC82465.1"/>
    <property type="molecule type" value="Genomic_DNA"/>
</dbReference>
<dbReference type="PIRSF" id="PIRSF021383">
    <property type="entry name" value="YunB"/>
    <property type="match status" value="1"/>
</dbReference>
<name>A0A0M4GAD2_9BACI</name>
<keyword evidence="1" id="KW-0472">Membrane</keyword>
<dbReference type="OrthoDB" id="1649278at2"/>
<gene>
    <name evidence="2" type="ORF">AM592_13390</name>
</gene>
<dbReference type="InterPro" id="IPR014197">
    <property type="entry name" value="Sporulation_prot_YunB"/>
</dbReference>
<feature type="transmembrane region" description="Helical" evidence="1">
    <location>
        <begin position="12"/>
        <end position="31"/>
    </location>
</feature>